<evidence type="ECO:0000313" key="1">
    <source>
        <dbReference type="EMBL" id="MFD2255154.1"/>
    </source>
</evidence>
<organism evidence="1 2">
    <name type="scientific">Luteolibacter algae</name>
    <dbReference type="NCBI Taxonomy" id="454151"/>
    <lineage>
        <taxon>Bacteria</taxon>
        <taxon>Pseudomonadati</taxon>
        <taxon>Verrucomicrobiota</taxon>
        <taxon>Verrucomicrobiia</taxon>
        <taxon>Verrucomicrobiales</taxon>
        <taxon>Verrucomicrobiaceae</taxon>
        <taxon>Luteolibacter</taxon>
    </lineage>
</organism>
<accession>A0ABW5D365</accession>
<sequence length="40" mass="4210">MASPTQKTVSAGSCRITIATNEWAIASILQLSFFVNPAAI</sequence>
<dbReference type="Proteomes" id="UP001597375">
    <property type="component" value="Unassembled WGS sequence"/>
</dbReference>
<evidence type="ECO:0000313" key="2">
    <source>
        <dbReference type="Proteomes" id="UP001597375"/>
    </source>
</evidence>
<comment type="caution">
    <text evidence="1">The sequence shown here is derived from an EMBL/GenBank/DDBJ whole genome shotgun (WGS) entry which is preliminary data.</text>
</comment>
<protein>
    <submittedName>
        <fullName evidence="1">Uncharacterized protein</fullName>
    </submittedName>
</protein>
<proteinExistence type="predicted"/>
<keyword evidence="2" id="KW-1185">Reference proteome</keyword>
<dbReference type="EMBL" id="JBHUIT010000001">
    <property type="protein sequence ID" value="MFD2255154.1"/>
    <property type="molecule type" value="Genomic_DNA"/>
</dbReference>
<name>A0ABW5D365_9BACT</name>
<gene>
    <name evidence="1" type="ORF">ACFSSA_00570</name>
</gene>
<reference evidence="2" key="1">
    <citation type="journal article" date="2019" name="Int. J. Syst. Evol. Microbiol.">
        <title>The Global Catalogue of Microorganisms (GCM) 10K type strain sequencing project: providing services to taxonomists for standard genome sequencing and annotation.</title>
        <authorList>
            <consortium name="The Broad Institute Genomics Platform"/>
            <consortium name="The Broad Institute Genome Sequencing Center for Infectious Disease"/>
            <person name="Wu L."/>
            <person name="Ma J."/>
        </authorList>
    </citation>
    <scope>NUCLEOTIDE SEQUENCE [LARGE SCALE GENOMIC DNA]</scope>
    <source>
        <strain evidence="2">CGMCC 4.7106</strain>
    </source>
</reference>